<evidence type="ECO:0000313" key="2">
    <source>
        <dbReference type="Proteomes" id="UP000799118"/>
    </source>
</evidence>
<keyword evidence="2" id="KW-1185">Reference proteome</keyword>
<sequence>MVLFKDLLDCPNGKEWPEIDIDYDSLQDPLDAVKLLESHPVAKWSKEFWGSSYDKKDNCIEFSGVFNLFNYQKTSNKMAWLKHKGGIMVIMNPPSFDKAYKMLLVHVAKEKVKPLKSTLRLIYEEYNPSVRVLLQILQQTLNVDQFIRHVHAEVAALTQNKLDDLIYSGPHPQSDTTNTSKDIAHSLITTFRDFVVPDDVYKWIM</sequence>
<protein>
    <submittedName>
        <fullName evidence="1">Uncharacterized protein</fullName>
    </submittedName>
</protein>
<organism evidence="1 2">
    <name type="scientific">Gymnopus androsaceus JB14</name>
    <dbReference type="NCBI Taxonomy" id="1447944"/>
    <lineage>
        <taxon>Eukaryota</taxon>
        <taxon>Fungi</taxon>
        <taxon>Dikarya</taxon>
        <taxon>Basidiomycota</taxon>
        <taxon>Agaricomycotina</taxon>
        <taxon>Agaricomycetes</taxon>
        <taxon>Agaricomycetidae</taxon>
        <taxon>Agaricales</taxon>
        <taxon>Marasmiineae</taxon>
        <taxon>Omphalotaceae</taxon>
        <taxon>Gymnopus</taxon>
    </lineage>
</organism>
<gene>
    <name evidence="1" type="ORF">BT96DRAFT_1006696</name>
</gene>
<name>A0A6A4GKP7_9AGAR</name>
<accession>A0A6A4GKP7</accession>
<reference evidence="1" key="1">
    <citation type="journal article" date="2019" name="Environ. Microbiol.">
        <title>Fungal ecological strategies reflected in gene transcription - a case study of two litter decomposers.</title>
        <authorList>
            <person name="Barbi F."/>
            <person name="Kohler A."/>
            <person name="Barry K."/>
            <person name="Baskaran P."/>
            <person name="Daum C."/>
            <person name="Fauchery L."/>
            <person name="Ihrmark K."/>
            <person name="Kuo A."/>
            <person name="LaButti K."/>
            <person name="Lipzen A."/>
            <person name="Morin E."/>
            <person name="Grigoriev I.V."/>
            <person name="Henrissat B."/>
            <person name="Lindahl B."/>
            <person name="Martin F."/>
        </authorList>
    </citation>
    <scope>NUCLEOTIDE SEQUENCE</scope>
    <source>
        <strain evidence="1">JB14</strain>
    </source>
</reference>
<dbReference type="EMBL" id="ML769943">
    <property type="protein sequence ID" value="KAE9385804.1"/>
    <property type="molecule type" value="Genomic_DNA"/>
</dbReference>
<evidence type="ECO:0000313" key="1">
    <source>
        <dbReference type="EMBL" id="KAE9385804.1"/>
    </source>
</evidence>
<dbReference type="Proteomes" id="UP000799118">
    <property type="component" value="Unassembled WGS sequence"/>
</dbReference>
<proteinExistence type="predicted"/>
<dbReference type="AlphaFoldDB" id="A0A6A4GKP7"/>